<dbReference type="FunFam" id="3.40.50.720:FF:000084">
    <property type="entry name" value="Short-chain dehydrogenase reductase"/>
    <property type="match status" value="1"/>
</dbReference>
<dbReference type="InterPro" id="IPR036291">
    <property type="entry name" value="NAD(P)-bd_dom_sf"/>
</dbReference>
<dbReference type="InterPro" id="IPR020904">
    <property type="entry name" value="Sc_DH/Rdtase_CS"/>
</dbReference>
<dbReference type="GO" id="GO:0004316">
    <property type="term" value="F:3-oxoacyl-[acyl-carrier-protein] reductase (NADPH) activity"/>
    <property type="evidence" value="ECO:0007669"/>
    <property type="project" value="UniProtKB-EC"/>
</dbReference>
<comment type="caution">
    <text evidence="3">The sequence shown here is derived from an EMBL/GenBank/DDBJ whole genome shotgun (WGS) entry which is preliminary data.</text>
</comment>
<evidence type="ECO:0000313" key="4">
    <source>
        <dbReference type="Proteomes" id="UP000522081"/>
    </source>
</evidence>
<keyword evidence="4" id="KW-1185">Reference proteome</keyword>
<evidence type="ECO:0000256" key="2">
    <source>
        <dbReference type="ARBA" id="ARBA00023002"/>
    </source>
</evidence>
<dbReference type="AlphaFoldDB" id="A0A7Y9Y1B7"/>
<dbReference type="PROSITE" id="PS00061">
    <property type="entry name" value="ADH_SHORT"/>
    <property type="match status" value="1"/>
</dbReference>
<reference evidence="3 4" key="1">
    <citation type="submission" date="2020-07" db="EMBL/GenBank/DDBJ databases">
        <title>Genomic Encyclopedia of Type Strains, Phase IV (KMG-IV): sequencing the most valuable type-strain genomes for metagenomic binning, comparative biology and taxonomic classification.</title>
        <authorList>
            <person name="Goeker M."/>
        </authorList>
    </citation>
    <scope>NUCLEOTIDE SEQUENCE [LARGE SCALE GENOMIC DNA]</scope>
    <source>
        <strain evidence="3 4">DSM 29043</strain>
    </source>
</reference>
<dbReference type="PRINTS" id="PR00081">
    <property type="entry name" value="GDHRDH"/>
</dbReference>
<dbReference type="Pfam" id="PF13561">
    <property type="entry name" value="adh_short_C2"/>
    <property type="match status" value="1"/>
</dbReference>
<organism evidence="3 4">
    <name type="scientific">Novosphingobium marinum</name>
    <dbReference type="NCBI Taxonomy" id="1514948"/>
    <lineage>
        <taxon>Bacteria</taxon>
        <taxon>Pseudomonadati</taxon>
        <taxon>Pseudomonadota</taxon>
        <taxon>Alphaproteobacteria</taxon>
        <taxon>Sphingomonadales</taxon>
        <taxon>Sphingomonadaceae</taxon>
        <taxon>Novosphingobium</taxon>
    </lineage>
</organism>
<dbReference type="RefSeq" id="WP_218845325.1">
    <property type="nucleotide sequence ID" value="NZ_BMGF01000018.1"/>
</dbReference>
<dbReference type="InterPro" id="IPR002347">
    <property type="entry name" value="SDR_fam"/>
</dbReference>
<proteinExistence type="inferred from homology"/>
<keyword evidence="2 3" id="KW-0560">Oxidoreductase</keyword>
<dbReference type="PANTHER" id="PTHR24321:SF8">
    <property type="entry name" value="ESTRADIOL 17-BETA-DEHYDROGENASE 8-RELATED"/>
    <property type="match status" value="1"/>
</dbReference>
<dbReference type="Gene3D" id="3.40.50.720">
    <property type="entry name" value="NAD(P)-binding Rossmann-like Domain"/>
    <property type="match status" value="1"/>
</dbReference>
<evidence type="ECO:0000256" key="1">
    <source>
        <dbReference type="ARBA" id="ARBA00006484"/>
    </source>
</evidence>
<accession>A0A7Y9Y1B7</accession>
<dbReference type="Proteomes" id="UP000522081">
    <property type="component" value="Unassembled WGS sequence"/>
</dbReference>
<dbReference type="SUPFAM" id="SSF51735">
    <property type="entry name" value="NAD(P)-binding Rossmann-fold domains"/>
    <property type="match status" value="1"/>
</dbReference>
<dbReference type="EMBL" id="JACBZF010000015">
    <property type="protein sequence ID" value="NYH97163.1"/>
    <property type="molecule type" value="Genomic_DNA"/>
</dbReference>
<dbReference type="PRINTS" id="PR00080">
    <property type="entry name" value="SDRFAMILY"/>
</dbReference>
<protein>
    <submittedName>
        <fullName evidence="3">3-oxoacyl-[acyl-carrier protein] reductase</fullName>
        <ecNumber evidence="3">1.1.1.100</ecNumber>
    </submittedName>
</protein>
<dbReference type="CDD" id="cd05233">
    <property type="entry name" value="SDR_c"/>
    <property type="match status" value="1"/>
</dbReference>
<comment type="similarity">
    <text evidence="1">Belongs to the short-chain dehydrogenases/reductases (SDR) family.</text>
</comment>
<sequence length="265" mass="27835">MKEDKMNDMQATPSLAGRVAIITGGGQGIGRVFAKGFAAAGAKVGIVELNEEKGQSVATEVDQQSGPGTAISIQADVADPAAVEAAVAAVANKFGRLDIAINNAAIFSTLKMRGFEEIPFDEWSAVMRVNVDGVMLVSKACVPLMRAQKHGRIINISSGVVTMGRPFYLHYVTSKAAVVGMTRAMAREVGTDGITVNAILPGATFTEVERETVSAEQKSQILNMQCIKRHETPEDLLASALYLASDGGGFVTGQSIAIDGGTTFR</sequence>
<name>A0A7Y9Y1B7_9SPHN</name>
<evidence type="ECO:0000313" key="3">
    <source>
        <dbReference type="EMBL" id="NYH97163.1"/>
    </source>
</evidence>
<dbReference type="EC" id="1.1.1.100" evidence="3"/>
<gene>
    <name evidence="3" type="ORF">FHS75_003524</name>
</gene>
<dbReference type="PANTHER" id="PTHR24321">
    <property type="entry name" value="DEHYDROGENASES, SHORT CHAIN"/>
    <property type="match status" value="1"/>
</dbReference>